<comment type="caution">
    <text evidence="1">The sequence shown here is derived from an EMBL/GenBank/DDBJ whole genome shotgun (WGS) entry which is preliminary data.</text>
</comment>
<evidence type="ECO:0000313" key="2">
    <source>
        <dbReference type="Proteomes" id="UP000831701"/>
    </source>
</evidence>
<evidence type="ECO:0000313" key="1">
    <source>
        <dbReference type="EMBL" id="KAI3377812.1"/>
    </source>
</evidence>
<name>A0ACB8XE35_9TELE</name>
<dbReference type="Proteomes" id="UP000831701">
    <property type="component" value="Chromosome 1"/>
</dbReference>
<feature type="non-terminal residue" evidence="1">
    <location>
        <position position="52"/>
    </location>
</feature>
<accession>A0ACB8XE35</accession>
<gene>
    <name evidence="1" type="ORF">L3Q82_008946</name>
</gene>
<organism evidence="1 2">
    <name type="scientific">Scortum barcoo</name>
    <name type="common">barcoo grunter</name>
    <dbReference type="NCBI Taxonomy" id="214431"/>
    <lineage>
        <taxon>Eukaryota</taxon>
        <taxon>Metazoa</taxon>
        <taxon>Chordata</taxon>
        <taxon>Craniata</taxon>
        <taxon>Vertebrata</taxon>
        <taxon>Euteleostomi</taxon>
        <taxon>Actinopterygii</taxon>
        <taxon>Neopterygii</taxon>
        <taxon>Teleostei</taxon>
        <taxon>Neoteleostei</taxon>
        <taxon>Acanthomorphata</taxon>
        <taxon>Eupercaria</taxon>
        <taxon>Centrarchiformes</taxon>
        <taxon>Terapontoidei</taxon>
        <taxon>Terapontidae</taxon>
        <taxon>Scortum</taxon>
    </lineage>
</organism>
<reference evidence="1" key="1">
    <citation type="submission" date="2022-04" db="EMBL/GenBank/DDBJ databases">
        <title>Jade perch genome.</title>
        <authorList>
            <person name="Chao B."/>
        </authorList>
    </citation>
    <scope>NUCLEOTIDE SEQUENCE</scope>
    <source>
        <strain evidence="1">CB-2022</strain>
    </source>
</reference>
<proteinExistence type="predicted"/>
<keyword evidence="2" id="KW-1185">Reference proteome</keyword>
<dbReference type="EMBL" id="CM041531">
    <property type="protein sequence ID" value="KAI3377812.1"/>
    <property type="molecule type" value="Genomic_DNA"/>
</dbReference>
<protein>
    <submittedName>
        <fullName evidence="1">Uncharacterized protein</fullName>
    </submittedName>
</protein>
<sequence length="52" mass="5769">MVFGLYPLSGQSTPPTLCSWPILPWYLTYQKKGKVLMSTLHSDGTISSQGDH</sequence>